<organism evidence="2 3">
    <name type="scientific">Paenibacillus tritici</name>
    <dbReference type="NCBI Taxonomy" id="1873425"/>
    <lineage>
        <taxon>Bacteria</taxon>
        <taxon>Bacillati</taxon>
        <taxon>Bacillota</taxon>
        <taxon>Bacilli</taxon>
        <taxon>Bacillales</taxon>
        <taxon>Paenibacillaceae</taxon>
        <taxon>Paenibacillus</taxon>
    </lineage>
</organism>
<evidence type="ECO:0000259" key="1">
    <source>
        <dbReference type="Pfam" id="PF03551"/>
    </source>
</evidence>
<evidence type="ECO:0000313" key="2">
    <source>
        <dbReference type="EMBL" id="NQX49900.1"/>
    </source>
</evidence>
<dbReference type="Gene3D" id="1.10.10.10">
    <property type="entry name" value="Winged helix-like DNA-binding domain superfamily/Winged helix DNA-binding domain"/>
    <property type="match status" value="1"/>
</dbReference>
<feature type="domain" description="Transcription regulator PadR N-terminal" evidence="1">
    <location>
        <begin position="12"/>
        <end position="87"/>
    </location>
</feature>
<evidence type="ECO:0000313" key="3">
    <source>
        <dbReference type="Proteomes" id="UP000711047"/>
    </source>
</evidence>
<dbReference type="InterPro" id="IPR052509">
    <property type="entry name" value="Metal_resp_DNA-bind_regulator"/>
</dbReference>
<keyword evidence="3" id="KW-1185">Reference proteome</keyword>
<accession>A0ABX2DZM5</accession>
<proteinExistence type="predicted"/>
<dbReference type="InterPro" id="IPR036390">
    <property type="entry name" value="WH_DNA-bd_sf"/>
</dbReference>
<dbReference type="EMBL" id="JABMKX010000035">
    <property type="protein sequence ID" value="NQX49900.1"/>
    <property type="molecule type" value="Genomic_DNA"/>
</dbReference>
<name>A0ABX2DZM5_9BACL</name>
<gene>
    <name evidence="2" type="ORF">HQN87_31875</name>
</gene>
<sequence>MERGIVIIPLLILGLLKDCGPSSAYELLNVFKERDYRYLVHMTKGSLYYNLQKLADEGLVRLVEVVSVNNYPEQYIYEITPQGEEHFKVLMAKYSLQTDDVTLTFYMTTLFAHQYDPEQFKSAVAVQMEQTRRKIAEIDSALNAKQDRIYATAKSMMNNVRAHHELNLKWFQELLEQ</sequence>
<dbReference type="Pfam" id="PF03551">
    <property type="entry name" value="PadR"/>
    <property type="match status" value="1"/>
</dbReference>
<dbReference type="PANTHER" id="PTHR33169:SF14">
    <property type="entry name" value="TRANSCRIPTIONAL REGULATOR RV3488"/>
    <property type="match status" value="1"/>
</dbReference>
<dbReference type="SUPFAM" id="SSF46785">
    <property type="entry name" value="Winged helix' DNA-binding domain"/>
    <property type="match status" value="1"/>
</dbReference>
<reference evidence="2 3" key="1">
    <citation type="submission" date="2020-05" db="EMBL/GenBank/DDBJ databases">
        <title>Paenibacillus glebae, sp. nov., Paenibacillus humi sp. nov., Paenibacillus pedi sp. nov., Paenibacillus terrestris sp. nov. and Paenibacillus terricola sp. nov., isolated from a forest top soil sample.</title>
        <authorList>
            <person name="Qi S."/>
            <person name="Carlier A."/>
            <person name="Cnockaert M."/>
            <person name="Vandamme P."/>
        </authorList>
    </citation>
    <scope>NUCLEOTIDE SEQUENCE [LARGE SCALE GENOMIC DNA]</scope>
    <source>
        <strain evidence="2 3">LMG 29502</strain>
    </source>
</reference>
<dbReference type="InterPro" id="IPR005149">
    <property type="entry name" value="Tscrpt_reg_PadR_N"/>
</dbReference>
<dbReference type="InterPro" id="IPR036388">
    <property type="entry name" value="WH-like_DNA-bd_sf"/>
</dbReference>
<comment type="caution">
    <text evidence="2">The sequence shown here is derived from an EMBL/GenBank/DDBJ whole genome shotgun (WGS) entry which is preliminary data.</text>
</comment>
<dbReference type="PANTHER" id="PTHR33169">
    <property type="entry name" value="PADR-FAMILY TRANSCRIPTIONAL REGULATOR"/>
    <property type="match status" value="1"/>
</dbReference>
<dbReference type="Proteomes" id="UP000711047">
    <property type="component" value="Unassembled WGS sequence"/>
</dbReference>
<protein>
    <submittedName>
        <fullName evidence="2">PadR family transcriptional regulator</fullName>
    </submittedName>
</protein>